<accession>A0A0P9C3N8</accession>
<dbReference type="PANTHER" id="PTHR11404:SF6">
    <property type="entry name" value="SUPEROXIDE DISMUTASE [MN], MITOCHONDRIAL"/>
    <property type="match status" value="1"/>
</dbReference>
<dbReference type="PANTHER" id="PTHR11404">
    <property type="entry name" value="SUPEROXIDE DISMUTASE 2"/>
    <property type="match status" value="1"/>
</dbReference>
<dbReference type="PATRIC" id="fig|381306.5.peg.884"/>
<comment type="similarity">
    <text evidence="1">Belongs to the iron/manganese superoxide dismutase family.</text>
</comment>
<evidence type="ECO:0000256" key="3">
    <source>
        <dbReference type="ARBA" id="ARBA00022723"/>
    </source>
</evidence>
<dbReference type="OrthoDB" id="9803125at2"/>
<keyword evidence="7" id="KW-1185">Reference proteome</keyword>
<evidence type="ECO:0000256" key="2">
    <source>
        <dbReference type="ARBA" id="ARBA00012682"/>
    </source>
</evidence>
<dbReference type="GO" id="GO:0046872">
    <property type="term" value="F:metal ion binding"/>
    <property type="evidence" value="ECO:0007669"/>
    <property type="project" value="UniProtKB-KW"/>
</dbReference>
<dbReference type="STRING" id="381306.AN478_10635"/>
<organism evidence="6 7">
    <name type="scientific">Thiohalorhabdus denitrificans</name>
    <dbReference type="NCBI Taxonomy" id="381306"/>
    <lineage>
        <taxon>Bacteria</taxon>
        <taxon>Pseudomonadati</taxon>
        <taxon>Pseudomonadota</taxon>
        <taxon>Gammaproteobacteria</taxon>
        <taxon>Thiohalorhabdales</taxon>
        <taxon>Thiohalorhabdaceae</taxon>
        <taxon>Thiohalorhabdus</taxon>
    </lineage>
</organism>
<dbReference type="InterPro" id="IPR036314">
    <property type="entry name" value="SOD_C_sf"/>
</dbReference>
<dbReference type="EMBL" id="FMUN01000002">
    <property type="protein sequence ID" value="SCX97688.1"/>
    <property type="molecule type" value="Genomic_DNA"/>
</dbReference>
<dbReference type="Pfam" id="PF02777">
    <property type="entry name" value="Sod_Fe_C"/>
    <property type="match status" value="1"/>
</dbReference>
<dbReference type="Proteomes" id="UP000183104">
    <property type="component" value="Unassembled WGS sequence"/>
</dbReference>
<dbReference type="InterPro" id="IPR019832">
    <property type="entry name" value="Mn/Fe_SOD_C"/>
</dbReference>
<dbReference type="EC" id="1.15.1.1" evidence="2"/>
<evidence type="ECO:0000256" key="4">
    <source>
        <dbReference type="ARBA" id="ARBA00023002"/>
    </source>
</evidence>
<name>A0A0P9C3N8_9GAMM</name>
<keyword evidence="4" id="KW-0560">Oxidoreductase</keyword>
<protein>
    <recommendedName>
        <fullName evidence="2">superoxide dismutase</fullName>
        <ecNumber evidence="2">1.15.1.1</ecNumber>
    </recommendedName>
</protein>
<dbReference type="InterPro" id="IPR050265">
    <property type="entry name" value="Fe/Mn_Superoxide_Dismutase"/>
</dbReference>
<dbReference type="SUPFAM" id="SSF46609">
    <property type="entry name" value="Fe,Mn superoxide dismutase (SOD), N-terminal domain"/>
    <property type="match status" value="1"/>
</dbReference>
<dbReference type="InterPro" id="IPR036324">
    <property type="entry name" value="Mn/Fe_SOD_N_sf"/>
</dbReference>
<gene>
    <name evidence="6" type="ORF">SAMN05661077_0907</name>
</gene>
<dbReference type="GO" id="GO:0004784">
    <property type="term" value="F:superoxide dismutase activity"/>
    <property type="evidence" value="ECO:0007669"/>
    <property type="project" value="UniProtKB-EC"/>
</dbReference>
<evidence type="ECO:0000256" key="1">
    <source>
        <dbReference type="ARBA" id="ARBA00008714"/>
    </source>
</evidence>
<evidence type="ECO:0000313" key="6">
    <source>
        <dbReference type="EMBL" id="SCX97688.1"/>
    </source>
</evidence>
<dbReference type="RefSeq" id="WP_054966585.1">
    <property type="nucleotide sequence ID" value="NZ_FMUN01000002.1"/>
</dbReference>
<evidence type="ECO:0000313" key="7">
    <source>
        <dbReference type="Proteomes" id="UP000183104"/>
    </source>
</evidence>
<reference evidence="7" key="1">
    <citation type="submission" date="2016-10" db="EMBL/GenBank/DDBJ databases">
        <authorList>
            <person name="Varghese N."/>
        </authorList>
    </citation>
    <scope>NUCLEOTIDE SEQUENCE [LARGE SCALE GENOMIC DNA]</scope>
    <source>
        <strain evidence="7">HL 19</strain>
    </source>
</reference>
<dbReference type="Gene3D" id="3.55.40.20">
    <property type="entry name" value="Iron/manganese superoxide dismutase, C-terminal domain"/>
    <property type="match status" value="1"/>
</dbReference>
<dbReference type="AlphaFoldDB" id="A0A0P9C3N8"/>
<sequence>MSVYSVREELKPSGLNGISDEQINDHWNLYVGYVNNANALHKELADMRANGQGGTAAYTDRRRRFGFEYDGMVLHEYYFGNLKAGVSRNDSGAFSKAVAEQFGSVEAWIEDFKTCGKSRGIGWAVAYFDPATGQINNHFIQHHEDGHIAGFAPLAIMDCFEHAWMVDHGAGGRGAYIDAVVENLNWDVLDERTQAAQEGKIWKRF</sequence>
<proteinExistence type="inferred from homology"/>
<feature type="domain" description="Manganese/iron superoxide dismutase C-terminal" evidence="5">
    <location>
        <begin position="91"/>
        <end position="191"/>
    </location>
</feature>
<evidence type="ECO:0000259" key="5">
    <source>
        <dbReference type="Pfam" id="PF02777"/>
    </source>
</evidence>
<keyword evidence="3" id="KW-0479">Metal-binding</keyword>
<dbReference type="SUPFAM" id="SSF54719">
    <property type="entry name" value="Fe,Mn superoxide dismutase (SOD), C-terminal domain"/>
    <property type="match status" value="1"/>
</dbReference>